<protein>
    <submittedName>
        <fullName evidence="2">Uncharacterized protein</fullName>
    </submittedName>
</protein>
<name>A0A5A9W2N9_9GAMM</name>
<gene>
    <name evidence="2" type="ORF">E1H14_08995</name>
</gene>
<dbReference type="EMBL" id="SMRS01000006">
    <property type="protein sequence ID" value="KAA0874398.1"/>
    <property type="molecule type" value="Genomic_DNA"/>
</dbReference>
<comment type="caution">
    <text evidence="2">The sequence shown here is derived from an EMBL/GenBank/DDBJ whole genome shotgun (WGS) entry which is preliminary data.</text>
</comment>
<sequence length="193" mass="22718">MRVSNEQLIQWQREWQTNHRLRRLVAAVLVIMLIALYQGLSAWRIQHKQAALQHHARFVDLQQLATETEWQSRRDELETTLQALRAHLWQAPSEGAAQARLRDQLQNHAREHQITFDRINLSVHYDAVIELTQVRAEFSGPYSPGNWQRFVSAISQDRPPVLIDFEMINRDNPRRPIYRLGVSAWFDLGRVPE</sequence>
<keyword evidence="1" id="KW-1133">Transmembrane helix</keyword>
<dbReference type="RefSeq" id="WP_149391131.1">
    <property type="nucleotide sequence ID" value="NZ_SMRS01000006.1"/>
</dbReference>
<evidence type="ECO:0000313" key="3">
    <source>
        <dbReference type="Proteomes" id="UP000325302"/>
    </source>
</evidence>
<reference evidence="2 3" key="1">
    <citation type="submission" date="2019-03" db="EMBL/GenBank/DDBJ databases">
        <title>Nitrincola sp. nov. isolated from an Indian soda lake.</title>
        <authorList>
            <person name="Joshi A."/>
            <person name="Thite S.V."/>
            <person name="Joseph N."/>
            <person name="Dhotre D."/>
            <person name="Moorthy M."/>
            <person name="Shouche Y.S."/>
        </authorList>
    </citation>
    <scope>NUCLEOTIDE SEQUENCE [LARGE SCALE GENOMIC DNA]</scope>
    <source>
        <strain evidence="2 3">MEB193</strain>
    </source>
</reference>
<keyword evidence="1" id="KW-0812">Transmembrane</keyword>
<dbReference type="OrthoDB" id="5700966at2"/>
<keyword evidence="1" id="KW-0472">Membrane</keyword>
<proteinExistence type="predicted"/>
<dbReference type="AlphaFoldDB" id="A0A5A9W2N9"/>
<dbReference type="Proteomes" id="UP000325302">
    <property type="component" value="Unassembled WGS sequence"/>
</dbReference>
<keyword evidence="3" id="KW-1185">Reference proteome</keyword>
<evidence type="ECO:0000256" key="1">
    <source>
        <dbReference type="SAM" id="Phobius"/>
    </source>
</evidence>
<evidence type="ECO:0000313" key="2">
    <source>
        <dbReference type="EMBL" id="KAA0874398.1"/>
    </source>
</evidence>
<accession>A0A5A9W2N9</accession>
<organism evidence="2 3">
    <name type="scientific">Nitrincola tapanii</name>
    <dbReference type="NCBI Taxonomy" id="1708751"/>
    <lineage>
        <taxon>Bacteria</taxon>
        <taxon>Pseudomonadati</taxon>
        <taxon>Pseudomonadota</taxon>
        <taxon>Gammaproteobacteria</taxon>
        <taxon>Oceanospirillales</taxon>
        <taxon>Oceanospirillaceae</taxon>
        <taxon>Nitrincola</taxon>
    </lineage>
</organism>
<feature type="transmembrane region" description="Helical" evidence="1">
    <location>
        <begin position="21"/>
        <end position="40"/>
    </location>
</feature>